<dbReference type="Pfam" id="PF08267">
    <property type="entry name" value="Meth_synt_1"/>
    <property type="match status" value="1"/>
</dbReference>
<evidence type="ECO:0000256" key="4">
    <source>
        <dbReference type="ARBA" id="ARBA00022603"/>
    </source>
</evidence>
<dbReference type="FunFam" id="3.20.20.210:FF:000002">
    <property type="entry name" value="5-methyltetrahydropteroyltriglutamate--homocysteine methyltransferase"/>
    <property type="match status" value="1"/>
</dbReference>
<keyword evidence="4 11" id="KW-0489">Methyltransferase</keyword>
<dbReference type="Gene3D" id="3.20.20.210">
    <property type="match status" value="2"/>
</dbReference>
<feature type="domain" description="Cobalamin-independent methionine synthase MetE C-terminal/archaeal" evidence="15">
    <location>
        <begin position="474"/>
        <end position="796"/>
    </location>
</feature>
<evidence type="ECO:0000313" key="18">
    <source>
        <dbReference type="Proteomes" id="UP000494115"/>
    </source>
</evidence>
<dbReference type="PANTHER" id="PTHR30519">
    <property type="entry name" value="5-METHYLTETRAHYDROPTEROYLTRIGLUTAMATE--HOMOCYSTEINE METHYLTRANSFERASE"/>
    <property type="match status" value="1"/>
</dbReference>
<evidence type="ECO:0000256" key="1">
    <source>
        <dbReference type="ARBA" id="ARBA00002777"/>
    </source>
</evidence>
<feature type="binding site" evidence="12">
    <location>
        <position position="66"/>
    </location>
    <ligand>
        <name>5-methyltetrahydropteroyltri-L-glutamate</name>
        <dbReference type="ChEBI" id="CHEBI:58207"/>
    </ligand>
</feature>
<keyword evidence="18" id="KW-1185">Reference proteome</keyword>
<dbReference type="InterPro" id="IPR038071">
    <property type="entry name" value="UROD/MetE-like_sf"/>
</dbReference>
<evidence type="ECO:0000259" key="15">
    <source>
        <dbReference type="Pfam" id="PF01717"/>
    </source>
</evidence>
<protein>
    <recommendedName>
        <fullName evidence="11">5-methyltetrahydropteroyltriglutamate--homocysteine methyltransferase</fullName>
        <ecNumber evidence="11">2.1.1.14</ecNumber>
    </recommendedName>
    <alternativeName>
        <fullName evidence="11">Cobalamin-independent methionine synthase</fullName>
    </alternativeName>
    <alternativeName>
        <fullName evidence="11">Methionine synthase, vitamin-B12 independent isozyme</fullName>
    </alternativeName>
</protein>
<evidence type="ECO:0000256" key="14">
    <source>
        <dbReference type="PIRSR" id="PIRSR000382-3"/>
    </source>
</evidence>
<feature type="binding site" evidence="11 12">
    <location>
        <begin position="479"/>
        <end position="481"/>
    </location>
    <ligand>
        <name>L-homocysteine</name>
        <dbReference type="ChEBI" id="CHEBI:58199"/>
    </ligand>
</feature>
<feature type="binding site" evidence="13">
    <location>
        <position position="689"/>
    </location>
    <ligand>
        <name>Zn(2+)</name>
        <dbReference type="ChEBI" id="CHEBI:29105"/>
        <label>1</label>
        <note>catalytic</note>
    </ligand>
</feature>
<dbReference type="PIRSF" id="PIRSF000382">
    <property type="entry name" value="MeTrfase_B12_ind"/>
    <property type="match status" value="1"/>
</dbReference>
<evidence type="ECO:0000256" key="9">
    <source>
        <dbReference type="ARBA" id="ARBA00022833"/>
    </source>
</evidence>
<organism evidence="17 18">
    <name type="scientific">Pararobbsia alpina</name>
    <dbReference type="NCBI Taxonomy" id="621374"/>
    <lineage>
        <taxon>Bacteria</taxon>
        <taxon>Pseudomonadati</taxon>
        <taxon>Pseudomonadota</taxon>
        <taxon>Betaproteobacteria</taxon>
        <taxon>Burkholderiales</taxon>
        <taxon>Burkholderiaceae</taxon>
        <taxon>Pararobbsia</taxon>
    </lineage>
</organism>
<dbReference type="NCBIfam" id="TIGR01371">
    <property type="entry name" value="met_syn_B12ind"/>
    <property type="match status" value="1"/>
</dbReference>
<feature type="binding site" evidence="11">
    <location>
        <position position="774"/>
    </location>
    <ligand>
        <name>Zn(2+)</name>
        <dbReference type="ChEBI" id="CHEBI:29105"/>
        <note>catalytic</note>
    </ligand>
</feature>
<evidence type="ECO:0000313" key="17">
    <source>
        <dbReference type="EMBL" id="CAB3789311.1"/>
    </source>
</evidence>
<feature type="binding site" evidence="11 12">
    <location>
        <position position="647"/>
    </location>
    <ligand>
        <name>L-methionine</name>
        <dbReference type="ChEBI" id="CHEBI:57844"/>
    </ligand>
</feature>
<keyword evidence="5 11" id="KW-0028">Amino-acid biosynthesis</keyword>
<evidence type="ECO:0000256" key="10">
    <source>
        <dbReference type="ARBA" id="ARBA00023167"/>
    </source>
</evidence>
<gene>
    <name evidence="11 17" type="primary">metE</name>
    <name evidence="17" type="ORF">LMG28138_02739</name>
</gene>
<feature type="binding site" evidence="11">
    <location>
        <position position="532"/>
    </location>
    <ligand>
        <name>L-homocysteine</name>
        <dbReference type="ChEBI" id="CHEBI:58199"/>
    </ligand>
</feature>
<dbReference type="EC" id="2.1.1.14" evidence="11"/>
<keyword evidence="9 11" id="KW-0862">Zinc</keyword>
<feature type="binding site" evidence="11">
    <location>
        <position position="689"/>
    </location>
    <ligand>
        <name>Zn(2+)</name>
        <dbReference type="ChEBI" id="CHEBI:29105"/>
        <note>catalytic</note>
    </ligand>
</feature>
<reference evidence="17 18" key="1">
    <citation type="submission" date="2020-04" db="EMBL/GenBank/DDBJ databases">
        <authorList>
            <person name="De Canck E."/>
        </authorList>
    </citation>
    <scope>NUCLEOTIDE SEQUENCE [LARGE SCALE GENOMIC DNA]</scope>
    <source>
        <strain evidence="17 18">LMG 28138</strain>
    </source>
</reference>
<keyword evidence="7 11" id="KW-0479">Metal-binding</keyword>
<keyword evidence="6 11" id="KW-0808">Transferase</keyword>
<evidence type="ECO:0000256" key="7">
    <source>
        <dbReference type="ARBA" id="ARBA00022723"/>
    </source>
</evidence>
<feature type="binding site" evidence="11 12">
    <location>
        <begin position="479"/>
        <end position="481"/>
    </location>
    <ligand>
        <name>L-methionine</name>
        <dbReference type="ChEBI" id="CHEBI:57844"/>
    </ligand>
</feature>
<feature type="active site" description="Proton donor" evidence="11 14">
    <location>
        <position position="742"/>
    </location>
</feature>
<comment type="catalytic activity">
    <reaction evidence="11">
        <text>5-methyltetrahydropteroyltri-L-glutamate + L-homocysteine = tetrahydropteroyltri-L-glutamate + L-methionine</text>
        <dbReference type="Rhea" id="RHEA:21196"/>
        <dbReference type="ChEBI" id="CHEBI:57844"/>
        <dbReference type="ChEBI" id="CHEBI:58140"/>
        <dbReference type="ChEBI" id="CHEBI:58199"/>
        <dbReference type="ChEBI" id="CHEBI:58207"/>
        <dbReference type="EC" id="2.1.1.14"/>
    </reaction>
</comment>
<evidence type="ECO:0000256" key="8">
    <source>
        <dbReference type="ARBA" id="ARBA00022737"/>
    </source>
</evidence>
<dbReference type="UniPathway" id="UPA00051">
    <property type="reaction ID" value="UER00082"/>
</dbReference>
<feature type="binding site" evidence="11 12">
    <location>
        <position position="532"/>
    </location>
    <ligand>
        <name>L-methionine</name>
        <dbReference type="ChEBI" id="CHEBI:57844"/>
    </ligand>
</feature>
<dbReference type="EMBL" id="CADIKM010000011">
    <property type="protein sequence ID" value="CAB3789311.1"/>
    <property type="molecule type" value="Genomic_DNA"/>
</dbReference>
<sequence>MIDAVEADTVKAPILDMNHIHTRMKTCRLMNSSVNHTLHAIQSLEMHMARTHLLGFPRIGANRELKFAQESFWRGESDEAGLLGVAKELRRRHWELQRAAGLDFVAAGDFAYYDQVLSTSALLGALPARFGFDPAELSLAQYYELARGNKAQPAMEMTKWFDTNYHYLVPELDAETTFDHGVDWLFEEIDEALALGLPVKPVLIGPVTYLRLSKSHVTGFDRLTLLPALVAGYSRVLQRLKERGIEWVQLDEPALCLDLEPQWLDAFTAAYEALDAAGLKILLASYFETAADHAGLVAKLPVQGVHIDLVRAAGQLDAWRAVLPAQTILSVGVVDGRNIWRSDLRKIARSLASLQAELGERLWIAPSCSLLHTPVSLGAERKLDAEIKSWLAFATEKLDELSVIARAVNEGEAAVESQLSASDAARFARRTSSRVVNQLVQRTLAAVTDDMATRKSGFAERNRRQRDALQLPALPTTTIGSFPQTPAIRQTRAAYKRGELSALEYLERIRAEIETTVRRQEALGLDVLVHGEAERNDMVEYFGEQLWGYAFTENGWVQSYGSRCVKPPIIYGDVYRPEPMTVETTRYAQSLTRKHMKGMLTGPVTMLQWSFVRDDQPRSTTALQLALAIRSEVRDLEAAGIRVIQIDEPAFREGLPLRKGDWAAYLLWAVRAFRISAASVADETQIHTHMCYSEFNDILPSIAAMDADVITIETSRSAMELLDGFGEFDYPNEIGPGVYDIHSPRVPSVEAIERLLLRACEVIPAERLWVNPDCGLKTRGWPETEAALANMVQAAKTLRGKLAA</sequence>
<dbReference type="Proteomes" id="UP000494115">
    <property type="component" value="Unassembled WGS sequence"/>
</dbReference>
<evidence type="ECO:0000256" key="6">
    <source>
        <dbReference type="ARBA" id="ARBA00022679"/>
    </source>
</evidence>
<dbReference type="CDD" id="cd03312">
    <property type="entry name" value="CIMS_N_terminal_like"/>
    <property type="match status" value="1"/>
</dbReference>
<feature type="domain" description="Cobalamin-independent methionine synthase MetE N-terminal" evidence="16">
    <location>
        <begin position="51"/>
        <end position="357"/>
    </location>
</feature>
<evidence type="ECO:0000256" key="2">
    <source>
        <dbReference type="ARBA" id="ARBA00004681"/>
    </source>
</evidence>
<dbReference type="InterPro" id="IPR006276">
    <property type="entry name" value="Cobalamin-indep_Met_synthase"/>
</dbReference>
<feature type="binding site" evidence="11 12">
    <location>
        <position position="647"/>
    </location>
    <ligand>
        <name>L-homocysteine</name>
        <dbReference type="ChEBI" id="CHEBI:58199"/>
    </ligand>
</feature>
<evidence type="ECO:0000256" key="5">
    <source>
        <dbReference type="ARBA" id="ARBA00022605"/>
    </source>
</evidence>
<dbReference type="GO" id="GO:0009086">
    <property type="term" value="P:methionine biosynthetic process"/>
    <property type="evidence" value="ECO:0007669"/>
    <property type="project" value="UniProtKB-UniRule"/>
</dbReference>
<name>A0A6S7B5W5_9BURK</name>
<comment type="function">
    <text evidence="1 11">Catalyzes the transfer of a methyl group from 5-methyltetrahydrofolate to homocysteine resulting in methionine formation.</text>
</comment>
<evidence type="ECO:0000256" key="13">
    <source>
        <dbReference type="PIRSR" id="PIRSR000382-2"/>
    </source>
</evidence>
<feature type="binding site" evidence="11 12">
    <location>
        <position position="609"/>
    </location>
    <ligand>
        <name>5-methyltetrahydropteroyltri-L-glutamate</name>
        <dbReference type="ChEBI" id="CHEBI:58207"/>
    </ligand>
</feature>
<proteinExistence type="inferred from homology"/>
<feature type="binding site" evidence="11">
    <location>
        <position position="653"/>
    </location>
    <ligand>
        <name>5-methyltetrahydropteroyltri-L-glutamate</name>
        <dbReference type="ChEBI" id="CHEBI:58207"/>
    </ligand>
</feature>
<feature type="binding site" evidence="11 12">
    <location>
        <begin position="563"/>
        <end position="564"/>
    </location>
    <ligand>
        <name>5-methyltetrahydropteroyltri-L-glutamate</name>
        <dbReference type="ChEBI" id="CHEBI:58207"/>
    </ligand>
</feature>
<dbReference type="Pfam" id="PF01717">
    <property type="entry name" value="Meth_synt_2"/>
    <property type="match status" value="1"/>
</dbReference>
<evidence type="ECO:0000256" key="11">
    <source>
        <dbReference type="HAMAP-Rule" id="MF_00172"/>
    </source>
</evidence>
<dbReference type="InterPro" id="IPR013215">
    <property type="entry name" value="Cbl-indep_Met_Synth_N"/>
</dbReference>
<dbReference type="CDD" id="cd03311">
    <property type="entry name" value="CIMS_C_terminal_like"/>
    <property type="match status" value="1"/>
</dbReference>
<comment type="similarity">
    <text evidence="3 11">Belongs to the vitamin-B12 independent methionine synthase family.</text>
</comment>
<comment type="cofactor">
    <cofactor evidence="13">
        <name>Zn(2+)</name>
        <dbReference type="ChEBI" id="CHEBI:29105"/>
    </cofactor>
    <text evidence="13">Binds 2 Zn(2+) ions per subunit.</text>
</comment>
<feature type="binding site" evidence="13">
    <location>
        <position position="691"/>
    </location>
    <ligand>
        <name>Zn(2+)</name>
        <dbReference type="ChEBI" id="CHEBI:29105"/>
        <label>1</label>
        <note>catalytic</note>
    </ligand>
</feature>
<feature type="binding site" evidence="11">
    <location>
        <position position="713"/>
    </location>
    <ligand>
        <name>Zn(2+)</name>
        <dbReference type="ChEBI" id="CHEBI:29105"/>
        <note>catalytic</note>
    </ligand>
</feature>
<dbReference type="GO" id="GO:0003871">
    <property type="term" value="F:5-methyltetrahydropteroyltriglutamate-homocysteine S-methyltransferase activity"/>
    <property type="evidence" value="ECO:0007669"/>
    <property type="project" value="UniProtKB-UniRule"/>
</dbReference>
<keyword evidence="8 11" id="KW-0677">Repeat</keyword>
<dbReference type="GO" id="GO:0008270">
    <property type="term" value="F:zinc ion binding"/>
    <property type="evidence" value="ECO:0007669"/>
    <property type="project" value="InterPro"/>
</dbReference>
<feature type="binding site" evidence="12">
    <location>
        <position position="164"/>
    </location>
    <ligand>
        <name>5-methyltetrahydropteroyltri-L-glutamate</name>
        <dbReference type="ChEBI" id="CHEBI:58207"/>
    </ligand>
</feature>
<dbReference type="AlphaFoldDB" id="A0A6S7B5W5"/>
<dbReference type="GO" id="GO:0032259">
    <property type="term" value="P:methylation"/>
    <property type="evidence" value="ECO:0007669"/>
    <property type="project" value="UniProtKB-KW"/>
</dbReference>
<evidence type="ECO:0000256" key="12">
    <source>
        <dbReference type="PIRSR" id="PIRSR000382-1"/>
    </source>
</evidence>
<evidence type="ECO:0000256" key="3">
    <source>
        <dbReference type="ARBA" id="ARBA00009553"/>
    </source>
</evidence>
<feature type="binding site" evidence="11">
    <location>
        <position position="159"/>
    </location>
    <ligand>
        <name>5-methyltetrahydropteroyltri-L-glutamate</name>
        <dbReference type="ChEBI" id="CHEBI:58207"/>
    </ligand>
</feature>
<comment type="cofactor">
    <cofactor evidence="11">
        <name>Zn(2+)</name>
        <dbReference type="ChEBI" id="CHEBI:29105"/>
    </cofactor>
    <text evidence="11">Binds 1 zinc ion per subunit.</text>
</comment>
<feature type="binding site" evidence="13">
    <location>
        <position position="713"/>
    </location>
    <ligand>
        <name>Zn(2+)</name>
        <dbReference type="ChEBI" id="CHEBI:29105"/>
        <label>1</label>
        <note>catalytic</note>
    </ligand>
</feature>
<feature type="binding site" evidence="13">
    <location>
        <position position="774"/>
    </location>
    <ligand>
        <name>Zn(2+)</name>
        <dbReference type="ChEBI" id="CHEBI:29105"/>
        <label>1</label>
        <note>catalytic</note>
    </ligand>
</feature>
<dbReference type="NCBIfam" id="NF003556">
    <property type="entry name" value="PRK05222.1"/>
    <property type="match status" value="1"/>
</dbReference>
<evidence type="ECO:0000259" key="16">
    <source>
        <dbReference type="Pfam" id="PF08267"/>
    </source>
</evidence>
<dbReference type="InterPro" id="IPR002629">
    <property type="entry name" value="Met_Synth_C/arc"/>
</dbReference>
<feature type="binding site" evidence="11">
    <location>
        <begin position="63"/>
        <end position="66"/>
    </location>
    <ligand>
        <name>5-methyltetrahydropteroyltri-L-glutamate</name>
        <dbReference type="ChEBI" id="CHEBI:58207"/>
    </ligand>
</feature>
<feature type="binding site" evidence="11">
    <location>
        <position position="691"/>
    </location>
    <ligand>
        <name>Zn(2+)</name>
        <dbReference type="ChEBI" id="CHEBI:29105"/>
        <note>catalytic</note>
    </ligand>
</feature>
<dbReference type="HAMAP" id="MF_00172">
    <property type="entry name" value="Meth_synth"/>
    <property type="match status" value="1"/>
</dbReference>
<keyword evidence="10 11" id="KW-0486">Methionine biosynthesis</keyword>
<dbReference type="SUPFAM" id="SSF51726">
    <property type="entry name" value="UROD/MetE-like"/>
    <property type="match status" value="2"/>
</dbReference>
<accession>A0A6S7B5W5</accession>
<comment type="pathway">
    <text evidence="2 11">Amino-acid biosynthesis; L-methionine biosynthesis via de novo pathway; L-methionine from L-homocysteine (MetE route): step 1/1.</text>
</comment>